<protein>
    <recommendedName>
        <fullName evidence="4">TetR family transcriptional regulator</fullName>
    </recommendedName>
</protein>
<dbReference type="AlphaFoldDB" id="A0A562I3R6"/>
<organism evidence="2 3">
    <name type="scientific">Micromonospora olivasterospora</name>
    <dbReference type="NCBI Taxonomy" id="1880"/>
    <lineage>
        <taxon>Bacteria</taxon>
        <taxon>Bacillati</taxon>
        <taxon>Actinomycetota</taxon>
        <taxon>Actinomycetes</taxon>
        <taxon>Micromonosporales</taxon>
        <taxon>Micromonosporaceae</taxon>
        <taxon>Micromonospora</taxon>
    </lineage>
</organism>
<dbReference type="InterPro" id="IPR009057">
    <property type="entry name" value="Homeodomain-like_sf"/>
</dbReference>
<comment type="caution">
    <text evidence="2">The sequence shown here is derived from an EMBL/GenBank/DDBJ whole genome shotgun (WGS) entry which is preliminary data.</text>
</comment>
<sequence length="152" mass="16197">MRIALSPDELLVGYYGIWQASIAYDLVMHATFSAGGLITTHDYAGSEPHDTRGPLLESATTAFATHGYDAASIRSVERAAGVERVFHIAGVALCSMAASAHFDDDLMRQPRSNRSMTCSQPLSRPVSSDRPGTDGFGEGRRGTPGGRVVPQS</sequence>
<dbReference type="Proteomes" id="UP000319825">
    <property type="component" value="Unassembled WGS sequence"/>
</dbReference>
<dbReference type="RefSeq" id="WP_170286347.1">
    <property type="nucleotide sequence ID" value="NZ_BAAATQ010000384.1"/>
</dbReference>
<keyword evidence="3" id="KW-1185">Reference proteome</keyword>
<proteinExistence type="predicted"/>
<evidence type="ECO:0008006" key="4">
    <source>
        <dbReference type="Google" id="ProtNLM"/>
    </source>
</evidence>
<feature type="region of interest" description="Disordered" evidence="1">
    <location>
        <begin position="108"/>
        <end position="152"/>
    </location>
</feature>
<feature type="compositionally biased region" description="Polar residues" evidence="1">
    <location>
        <begin position="110"/>
        <end position="126"/>
    </location>
</feature>
<reference evidence="2 3" key="1">
    <citation type="submission" date="2019-07" db="EMBL/GenBank/DDBJ databases">
        <title>R&amp;d 2014.</title>
        <authorList>
            <person name="Klenk H.-P."/>
        </authorList>
    </citation>
    <scope>NUCLEOTIDE SEQUENCE [LARGE SCALE GENOMIC DNA]</scope>
    <source>
        <strain evidence="2 3">DSM 43868</strain>
    </source>
</reference>
<evidence type="ECO:0000313" key="2">
    <source>
        <dbReference type="EMBL" id="TWH65315.1"/>
    </source>
</evidence>
<accession>A0A562I3R6</accession>
<evidence type="ECO:0000313" key="3">
    <source>
        <dbReference type="Proteomes" id="UP000319825"/>
    </source>
</evidence>
<dbReference type="Gene3D" id="1.10.10.60">
    <property type="entry name" value="Homeodomain-like"/>
    <property type="match status" value="1"/>
</dbReference>
<dbReference type="SUPFAM" id="SSF46689">
    <property type="entry name" value="Homeodomain-like"/>
    <property type="match status" value="1"/>
</dbReference>
<dbReference type="EMBL" id="VLKE01000001">
    <property type="protein sequence ID" value="TWH65315.1"/>
    <property type="molecule type" value="Genomic_DNA"/>
</dbReference>
<name>A0A562I3R6_MICOL</name>
<gene>
    <name evidence="2" type="ORF">JD77_00251</name>
</gene>
<evidence type="ECO:0000256" key="1">
    <source>
        <dbReference type="SAM" id="MobiDB-lite"/>
    </source>
</evidence>